<dbReference type="PANTHER" id="PTHR45649:SF16">
    <property type="entry name" value="7-KETO 8-AMINOPELARGONIC ACID TRANSPORTER"/>
    <property type="match status" value="1"/>
</dbReference>
<keyword evidence="2" id="KW-0813">Transport</keyword>
<name>A0A9P9D851_9HYPO</name>
<evidence type="ECO:0000313" key="7">
    <source>
        <dbReference type="EMBL" id="KAH7115455.1"/>
    </source>
</evidence>
<accession>A0A9P9D851</accession>
<evidence type="ECO:0000313" key="8">
    <source>
        <dbReference type="Proteomes" id="UP000717696"/>
    </source>
</evidence>
<feature type="transmembrane region" description="Helical" evidence="6">
    <location>
        <begin position="347"/>
        <end position="372"/>
    </location>
</feature>
<dbReference type="InterPro" id="IPR002293">
    <property type="entry name" value="AA/rel_permease1"/>
</dbReference>
<comment type="caution">
    <text evidence="7">The sequence shown here is derived from an EMBL/GenBank/DDBJ whole genome shotgun (WGS) entry which is preliminary data.</text>
</comment>
<feature type="transmembrane region" description="Helical" evidence="6">
    <location>
        <begin position="166"/>
        <end position="186"/>
    </location>
</feature>
<reference evidence="7" key="1">
    <citation type="journal article" date="2021" name="Nat. Commun.">
        <title>Genetic determinants of endophytism in the Arabidopsis root mycobiome.</title>
        <authorList>
            <person name="Mesny F."/>
            <person name="Miyauchi S."/>
            <person name="Thiergart T."/>
            <person name="Pickel B."/>
            <person name="Atanasova L."/>
            <person name="Karlsson M."/>
            <person name="Huettel B."/>
            <person name="Barry K.W."/>
            <person name="Haridas S."/>
            <person name="Chen C."/>
            <person name="Bauer D."/>
            <person name="Andreopoulos W."/>
            <person name="Pangilinan J."/>
            <person name="LaButti K."/>
            <person name="Riley R."/>
            <person name="Lipzen A."/>
            <person name="Clum A."/>
            <person name="Drula E."/>
            <person name="Henrissat B."/>
            <person name="Kohler A."/>
            <person name="Grigoriev I.V."/>
            <person name="Martin F.M."/>
            <person name="Hacquard S."/>
        </authorList>
    </citation>
    <scope>NUCLEOTIDE SEQUENCE</scope>
    <source>
        <strain evidence="7">MPI-CAGE-AT-0021</strain>
    </source>
</reference>
<feature type="transmembrane region" description="Helical" evidence="6">
    <location>
        <begin position="193"/>
        <end position="210"/>
    </location>
</feature>
<keyword evidence="4 6" id="KW-1133">Transmembrane helix</keyword>
<dbReference type="AlphaFoldDB" id="A0A9P9D851"/>
<dbReference type="GO" id="GO:0022857">
    <property type="term" value="F:transmembrane transporter activity"/>
    <property type="evidence" value="ECO:0007669"/>
    <property type="project" value="InterPro"/>
</dbReference>
<evidence type="ECO:0000256" key="1">
    <source>
        <dbReference type="ARBA" id="ARBA00004141"/>
    </source>
</evidence>
<dbReference type="PANTHER" id="PTHR45649">
    <property type="entry name" value="AMINO-ACID PERMEASE BAT1"/>
    <property type="match status" value="1"/>
</dbReference>
<keyword evidence="8" id="KW-1185">Reference proteome</keyword>
<gene>
    <name evidence="7" type="ORF">B0J13DRAFT_653848</name>
</gene>
<dbReference type="EMBL" id="JAGMUU010000038">
    <property type="protein sequence ID" value="KAH7115455.1"/>
    <property type="molecule type" value="Genomic_DNA"/>
</dbReference>
<feature type="transmembrane region" description="Helical" evidence="6">
    <location>
        <begin position="279"/>
        <end position="302"/>
    </location>
</feature>
<dbReference type="GO" id="GO:0016020">
    <property type="term" value="C:membrane"/>
    <property type="evidence" value="ECO:0007669"/>
    <property type="project" value="UniProtKB-SubCell"/>
</dbReference>
<feature type="transmembrane region" description="Helical" evidence="6">
    <location>
        <begin position="314"/>
        <end position="335"/>
    </location>
</feature>
<keyword evidence="3 6" id="KW-0812">Transmembrane</keyword>
<proteinExistence type="predicted"/>
<organism evidence="7 8">
    <name type="scientific">Dactylonectria estremocensis</name>
    <dbReference type="NCBI Taxonomy" id="1079267"/>
    <lineage>
        <taxon>Eukaryota</taxon>
        <taxon>Fungi</taxon>
        <taxon>Dikarya</taxon>
        <taxon>Ascomycota</taxon>
        <taxon>Pezizomycotina</taxon>
        <taxon>Sordariomycetes</taxon>
        <taxon>Hypocreomycetidae</taxon>
        <taxon>Hypocreales</taxon>
        <taxon>Nectriaceae</taxon>
        <taxon>Dactylonectria</taxon>
    </lineage>
</organism>
<evidence type="ECO:0000256" key="3">
    <source>
        <dbReference type="ARBA" id="ARBA00022692"/>
    </source>
</evidence>
<dbReference type="OrthoDB" id="2417308at2759"/>
<feature type="transmembrane region" description="Helical" evidence="6">
    <location>
        <begin position="384"/>
        <end position="400"/>
    </location>
</feature>
<dbReference type="Pfam" id="PF13520">
    <property type="entry name" value="AA_permease_2"/>
    <property type="match status" value="1"/>
</dbReference>
<feature type="transmembrane region" description="Helical" evidence="6">
    <location>
        <begin position="48"/>
        <end position="71"/>
    </location>
</feature>
<keyword evidence="5 6" id="KW-0472">Membrane</keyword>
<feature type="transmembrane region" description="Helical" evidence="6">
    <location>
        <begin position="230"/>
        <end position="253"/>
    </location>
</feature>
<protein>
    <submittedName>
        <fullName evidence="7">Amino acid transporter</fullName>
    </submittedName>
</protein>
<evidence type="ECO:0000256" key="4">
    <source>
        <dbReference type="ARBA" id="ARBA00022989"/>
    </source>
</evidence>
<sequence>MTRQQLQKSQSAIGSNSWLTGNASHVSEPIHLDGNRFSLVISAGGSPFYFWAFIVAATFQLMVALSLAELASAYPHTSGQAYWASRLAPDRFSSFLTHWVGICACWGWLFGLAGTAAFAGDFLLALGTLTVGSFNRELWQVYLTVLVMGLVALCFNTVGIKPFSKVTFPSVLFLNAATVFIFVALLIKTSPKAVVFLLSLLPGSVAVGLFDAPTHGADEMSRPSEQVPKVMIGTTILNIVSTLIVFTGVLFCLNKPENLFEPMAGLAFIQLGWDAFPKLGFIITVTAVYCYINLFATFTILLKVNPKLQVPVNAIVLMVVLICLVNLLVLGPLTTLPHNRSFNLGRFGAAINIAALCFCLVLGVITNFPTFVPVEPLTMNWTSAHVRICVLVTLGNWFFARDSYQPPQHLYKEPTGGPEIAQPGIVYLFV</sequence>
<evidence type="ECO:0000256" key="6">
    <source>
        <dbReference type="SAM" id="Phobius"/>
    </source>
</evidence>
<feature type="transmembrane region" description="Helical" evidence="6">
    <location>
        <begin position="141"/>
        <end position="160"/>
    </location>
</feature>
<comment type="subcellular location">
    <subcellularLocation>
        <location evidence="1">Membrane</location>
        <topology evidence="1">Multi-pass membrane protein</topology>
    </subcellularLocation>
</comment>
<dbReference type="Gene3D" id="1.20.1740.10">
    <property type="entry name" value="Amino acid/polyamine transporter I"/>
    <property type="match status" value="1"/>
</dbReference>
<evidence type="ECO:0000256" key="2">
    <source>
        <dbReference type="ARBA" id="ARBA00022448"/>
    </source>
</evidence>
<dbReference type="Proteomes" id="UP000717696">
    <property type="component" value="Unassembled WGS sequence"/>
</dbReference>
<evidence type="ECO:0000256" key="5">
    <source>
        <dbReference type="ARBA" id="ARBA00023136"/>
    </source>
</evidence>